<keyword evidence="2 6" id="KW-1003">Cell membrane</keyword>
<comment type="caution">
    <text evidence="8">The sequence shown here is derived from an EMBL/GenBank/DDBJ whole genome shotgun (WGS) entry which is preliminary data.</text>
</comment>
<gene>
    <name evidence="8" type="ORF">DCCM_4575</name>
</gene>
<feature type="transmembrane region" description="Helical" evidence="6">
    <location>
        <begin position="6"/>
        <end position="25"/>
    </location>
</feature>
<evidence type="ECO:0000256" key="1">
    <source>
        <dbReference type="ARBA" id="ARBA00004651"/>
    </source>
</evidence>
<sequence>MKKKILIYFSFIILLLSISVVYYDLFGRHPLGLRRMFNSTREMADYLISFGPWSVVASILMMILQTLFTPVPLFLVAGANGYIFGVAWGIVITMAGALLGSTVAFFLARFIARDFISKRLGKYREKVDQLSERSGMKVVFLARLVPVIPSSVISYAAGLSKMGFGSFFLASVFGKLPEIVIYNALGHSLDRADGLLAKVTIVIILLTLLLFPIWKGKHQEQKD</sequence>
<feature type="transmembrane region" description="Helical" evidence="6">
    <location>
        <begin position="195"/>
        <end position="214"/>
    </location>
</feature>
<evidence type="ECO:0000313" key="9">
    <source>
        <dbReference type="Proteomes" id="UP000239549"/>
    </source>
</evidence>
<keyword evidence="3 6" id="KW-0812">Transmembrane</keyword>
<dbReference type="PANTHER" id="PTHR12677:SF59">
    <property type="entry name" value="GOLGI APPARATUS MEMBRANE PROTEIN TVP38-RELATED"/>
    <property type="match status" value="1"/>
</dbReference>
<evidence type="ECO:0000256" key="6">
    <source>
        <dbReference type="RuleBase" id="RU366058"/>
    </source>
</evidence>
<dbReference type="RefSeq" id="WP_104373519.1">
    <property type="nucleotide sequence ID" value="NZ_BFAV01000169.1"/>
</dbReference>
<evidence type="ECO:0000313" key="8">
    <source>
        <dbReference type="EMBL" id="GBF35447.1"/>
    </source>
</evidence>
<dbReference type="InterPro" id="IPR032816">
    <property type="entry name" value="VTT_dom"/>
</dbReference>
<comment type="subcellular location">
    <subcellularLocation>
        <location evidence="1 6">Cell membrane</location>
        <topology evidence="1 6">Multi-pass membrane protein</topology>
    </subcellularLocation>
</comment>
<feature type="transmembrane region" description="Helical" evidence="6">
    <location>
        <begin position="46"/>
        <end position="68"/>
    </location>
</feature>
<accession>A0A2L2XGG2</accession>
<organism evidence="8 9">
    <name type="scientific">Desulfocucumis palustris</name>
    <dbReference type="NCBI Taxonomy" id="1898651"/>
    <lineage>
        <taxon>Bacteria</taxon>
        <taxon>Bacillati</taxon>
        <taxon>Bacillota</taxon>
        <taxon>Clostridia</taxon>
        <taxon>Eubacteriales</taxon>
        <taxon>Desulfocucumaceae</taxon>
        <taxon>Desulfocucumis</taxon>
    </lineage>
</organism>
<feature type="domain" description="VTT" evidence="7">
    <location>
        <begin position="72"/>
        <end position="187"/>
    </location>
</feature>
<evidence type="ECO:0000259" key="7">
    <source>
        <dbReference type="Pfam" id="PF09335"/>
    </source>
</evidence>
<reference evidence="9" key="1">
    <citation type="submission" date="2018-02" db="EMBL/GenBank/DDBJ databases">
        <title>Genome sequence of Desulfocucumis palustris strain NAW-5.</title>
        <authorList>
            <person name="Watanabe M."/>
            <person name="Kojima H."/>
            <person name="Fukui M."/>
        </authorList>
    </citation>
    <scope>NUCLEOTIDE SEQUENCE [LARGE SCALE GENOMIC DNA]</scope>
    <source>
        <strain evidence="9">NAW-5</strain>
    </source>
</reference>
<dbReference type="Proteomes" id="UP000239549">
    <property type="component" value="Unassembled WGS sequence"/>
</dbReference>
<dbReference type="Pfam" id="PF09335">
    <property type="entry name" value="VTT_dom"/>
    <property type="match status" value="1"/>
</dbReference>
<keyword evidence="9" id="KW-1185">Reference proteome</keyword>
<dbReference type="InterPro" id="IPR015414">
    <property type="entry name" value="TMEM64"/>
</dbReference>
<protein>
    <recommendedName>
        <fullName evidence="6">TVP38/TMEM64 family membrane protein</fullName>
    </recommendedName>
</protein>
<keyword evidence="5 6" id="KW-0472">Membrane</keyword>
<dbReference type="PANTHER" id="PTHR12677">
    <property type="entry name" value="GOLGI APPARATUS MEMBRANE PROTEIN TVP38-RELATED"/>
    <property type="match status" value="1"/>
</dbReference>
<evidence type="ECO:0000256" key="2">
    <source>
        <dbReference type="ARBA" id="ARBA00022475"/>
    </source>
</evidence>
<comment type="similarity">
    <text evidence="6">Belongs to the TVP38/TMEM64 family.</text>
</comment>
<dbReference type="AlphaFoldDB" id="A0A2L2XGG2"/>
<evidence type="ECO:0000256" key="3">
    <source>
        <dbReference type="ARBA" id="ARBA00022692"/>
    </source>
</evidence>
<proteinExistence type="inferred from homology"/>
<dbReference type="OrthoDB" id="9812980at2"/>
<evidence type="ECO:0000256" key="4">
    <source>
        <dbReference type="ARBA" id="ARBA00022989"/>
    </source>
</evidence>
<feature type="transmembrane region" description="Helical" evidence="6">
    <location>
        <begin position="88"/>
        <end position="112"/>
    </location>
</feature>
<dbReference type="GO" id="GO:0005886">
    <property type="term" value="C:plasma membrane"/>
    <property type="evidence" value="ECO:0007669"/>
    <property type="project" value="UniProtKB-SubCell"/>
</dbReference>
<dbReference type="EMBL" id="BFAV01000169">
    <property type="protein sequence ID" value="GBF35447.1"/>
    <property type="molecule type" value="Genomic_DNA"/>
</dbReference>
<feature type="transmembrane region" description="Helical" evidence="6">
    <location>
        <begin position="138"/>
        <end position="158"/>
    </location>
</feature>
<keyword evidence="4 6" id="KW-1133">Transmembrane helix</keyword>
<name>A0A2L2XGG2_9FIRM</name>
<evidence type="ECO:0000256" key="5">
    <source>
        <dbReference type="ARBA" id="ARBA00023136"/>
    </source>
</evidence>